<organism evidence="1 2">
    <name type="scientific">Bipolaris victoriae (strain FI3)</name>
    <name type="common">Victoria blight of oats agent</name>
    <name type="synonym">Cochliobolus victoriae</name>
    <dbReference type="NCBI Taxonomy" id="930091"/>
    <lineage>
        <taxon>Eukaryota</taxon>
        <taxon>Fungi</taxon>
        <taxon>Dikarya</taxon>
        <taxon>Ascomycota</taxon>
        <taxon>Pezizomycotina</taxon>
        <taxon>Dothideomycetes</taxon>
        <taxon>Pleosporomycetidae</taxon>
        <taxon>Pleosporales</taxon>
        <taxon>Pleosporineae</taxon>
        <taxon>Pleosporaceae</taxon>
        <taxon>Bipolaris</taxon>
    </lineage>
</organism>
<sequence length="73" mass="8307">MWQGFNHGNYVHRRRSTACSGVGKARKGGIVREGYFTALPPHPPLVLAMKRKGVEGLIFSSSWNMFDILFWKI</sequence>
<dbReference type="EMBL" id="KI968870">
    <property type="protein sequence ID" value="EUN21017.1"/>
    <property type="molecule type" value="Genomic_DNA"/>
</dbReference>
<evidence type="ECO:0000313" key="1">
    <source>
        <dbReference type="EMBL" id="EUN21017.1"/>
    </source>
</evidence>
<dbReference type="HOGENOM" id="CLU_2704462_0_0_1"/>
<dbReference type="RefSeq" id="XP_014550591.1">
    <property type="nucleotide sequence ID" value="XM_014695105.1"/>
</dbReference>
<protein>
    <submittedName>
        <fullName evidence="1">Uncharacterized protein</fullName>
    </submittedName>
</protein>
<dbReference type="AlphaFoldDB" id="W7EAC9"/>
<keyword evidence="2" id="KW-1185">Reference proteome</keyword>
<accession>W7EAC9</accession>
<reference evidence="1 2" key="1">
    <citation type="journal article" date="2013" name="PLoS Genet.">
        <title>Comparative genome structure, secondary metabolite, and effector coding capacity across Cochliobolus pathogens.</title>
        <authorList>
            <person name="Condon B.J."/>
            <person name="Leng Y."/>
            <person name="Wu D."/>
            <person name="Bushley K.E."/>
            <person name="Ohm R.A."/>
            <person name="Otillar R."/>
            <person name="Martin J."/>
            <person name="Schackwitz W."/>
            <person name="Grimwood J."/>
            <person name="MohdZainudin N."/>
            <person name="Xue C."/>
            <person name="Wang R."/>
            <person name="Manning V.A."/>
            <person name="Dhillon B."/>
            <person name="Tu Z.J."/>
            <person name="Steffenson B.J."/>
            <person name="Salamov A."/>
            <person name="Sun H."/>
            <person name="Lowry S."/>
            <person name="LaButti K."/>
            <person name="Han J."/>
            <person name="Copeland A."/>
            <person name="Lindquist E."/>
            <person name="Barry K."/>
            <person name="Schmutz J."/>
            <person name="Baker S.E."/>
            <person name="Ciuffetti L.M."/>
            <person name="Grigoriev I.V."/>
            <person name="Zhong S."/>
            <person name="Turgeon B.G."/>
        </authorList>
    </citation>
    <scope>NUCLEOTIDE SEQUENCE [LARGE SCALE GENOMIC DNA]</scope>
    <source>
        <strain evidence="1 2">FI3</strain>
    </source>
</reference>
<dbReference type="GeneID" id="26250672"/>
<dbReference type="Proteomes" id="UP000054337">
    <property type="component" value="Unassembled WGS sequence"/>
</dbReference>
<name>W7EAC9_BIPV3</name>
<evidence type="ECO:0000313" key="2">
    <source>
        <dbReference type="Proteomes" id="UP000054337"/>
    </source>
</evidence>
<proteinExistence type="predicted"/>
<gene>
    <name evidence="1" type="ORF">COCVIDRAFT_115080</name>
</gene>